<sequence length="597" mass="69968">ECAQLLRRNVTFEIAALKKQIELDKTIHEIEKQYAQLFTDMSIKDEDDNVQRELIQRTEYLPNICIELANMDILNNSYINILDLPDEMLRIIFNKLNMVDMLYSLVDVNQRFDRLAFDSLYIDHLDLVIKQDDIHNSSIDTHILDRICSKILPRINNKVTKFTLEPLSMERVFGTVHYPQLHSLSFINFQPNILSQHLLDETIIRLLENQITHITVDIKIENVEKTNGSDPNTFLIILLVSKCLNDLTYLQKSSRKYITFLSSNISYTHCLSSTLTKLTINVNYFDDCLYLLNGCLQSLSTLIIRINDINRSSSMIDNTKKLVKLKCFSLATDWRTFYYDNQVVPLLRRMLNIEELTLFLSVLRPTCTYIDGNQLYDEVLNYMPRLNKFIFSIHTCIINYDIGIDRPSNDDIRNSFISRGIQSFDTCFDDKFMNNRGNCHVYSLPYQFNDFLYMGSCFQGGRFDKVRLLSMQDERPFEHKLFQIISQDFPFLQQLTICNDISQENEQHHSSTLITFNHLLTLNILSVHDDYVIQFLSDKITRLPCLTNLLIKYKKLTRITNYFTNDTARLNCAKIKSLITFELLVPPQNFHSYFPSL</sequence>
<dbReference type="Proteomes" id="UP000663874">
    <property type="component" value="Unassembled WGS sequence"/>
</dbReference>
<evidence type="ECO:0000313" key="3">
    <source>
        <dbReference type="EMBL" id="CAF3910555.1"/>
    </source>
</evidence>
<dbReference type="AlphaFoldDB" id="A0A815P9W8"/>
<dbReference type="Proteomes" id="UP000663882">
    <property type="component" value="Unassembled WGS sequence"/>
</dbReference>
<comment type="caution">
    <text evidence="2">The sequence shown here is derived from an EMBL/GenBank/DDBJ whole genome shotgun (WGS) entry which is preliminary data.</text>
</comment>
<evidence type="ECO:0000259" key="1">
    <source>
        <dbReference type="PROSITE" id="PS50181"/>
    </source>
</evidence>
<proteinExistence type="predicted"/>
<feature type="non-terminal residue" evidence="2">
    <location>
        <position position="1"/>
    </location>
</feature>
<feature type="domain" description="F-box" evidence="1">
    <location>
        <begin position="78"/>
        <end position="125"/>
    </location>
</feature>
<evidence type="ECO:0000313" key="4">
    <source>
        <dbReference type="EMBL" id="CAF4034863.1"/>
    </source>
</evidence>
<dbReference type="PROSITE" id="PS50181">
    <property type="entry name" value="FBOX"/>
    <property type="match status" value="1"/>
</dbReference>
<dbReference type="EMBL" id="CAJOBE010007395">
    <property type="protein sequence ID" value="CAF4034863.1"/>
    <property type="molecule type" value="Genomic_DNA"/>
</dbReference>
<reference evidence="2" key="1">
    <citation type="submission" date="2021-02" db="EMBL/GenBank/DDBJ databases">
        <authorList>
            <person name="Nowell W R."/>
        </authorList>
    </citation>
    <scope>NUCLEOTIDE SEQUENCE</scope>
</reference>
<organism evidence="2 5">
    <name type="scientific">Rotaria sordida</name>
    <dbReference type="NCBI Taxonomy" id="392033"/>
    <lineage>
        <taxon>Eukaryota</taxon>
        <taxon>Metazoa</taxon>
        <taxon>Spiralia</taxon>
        <taxon>Gnathifera</taxon>
        <taxon>Rotifera</taxon>
        <taxon>Eurotatoria</taxon>
        <taxon>Bdelloidea</taxon>
        <taxon>Philodinida</taxon>
        <taxon>Philodinidae</taxon>
        <taxon>Rotaria</taxon>
    </lineage>
</organism>
<gene>
    <name evidence="4" type="ORF">FNK824_LOCUS27848</name>
    <name evidence="3" type="ORF">OTI717_LOCUS24275</name>
    <name evidence="2" type="ORF">RFH988_LOCUS36561</name>
</gene>
<dbReference type="EMBL" id="CAJOAX010004540">
    <property type="protein sequence ID" value="CAF3910555.1"/>
    <property type="molecule type" value="Genomic_DNA"/>
</dbReference>
<protein>
    <recommendedName>
        <fullName evidence="1">F-box domain-containing protein</fullName>
    </recommendedName>
</protein>
<dbReference type="InterPro" id="IPR001810">
    <property type="entry name" value="F-box_dom"/>
</dbReference>
<name>A0A815P9W8_9BILA</name>
<dbReference type="Proteomes" id="UP000663823">
    <property type="component" value="Unassembled WGS sequence"/>
</dbReference>
<evidence type="ECO:0000313" key="2">
    <source>
        <dbReference type="EMBL" id="CAF1446377.1"/>
    </source>
</evidence>
<accession>A0A815P9W8</accession>
<dbReference type="EMBL" id="CAJNOO010006396">
    <property type="protein sequence ID" value="CAF1446377.1"/>
    <property type="molecule type" value="Genomic_DNA"/>
</dbReference>
<evidence type="ECO:0000313" key="5">
    <source>
        <dbReference type="Proteomes" id="UP000663882"/>
    </source>
</evidence>
<dbReference type="OrthoDB" id="10022993at2759"/>